<protein>
    <submittedName>
        <fullName evidence="2">Uncharacterized protein</fullName>
    </submittedName>
</protein>
<evidence type="ECO:0000313" key="2">
    <source>
        <dbReference type="EMBL" id="HDQ99315.1"/>
    </source>
</evidence>
<accession>A0A7V0T523</accession>
<gene>
    <name evidence="2" type="ORF">ENN51_03395</name>
</gene>
<feature type="compositionally biased region" description="Basic and acidic residues" evidence="1">
    <location>
        <begin position="61"/>
        <end position="75"/>
    </location>
</feature>
<dbReference type="AlphaFoldDB" id="A0A7V0T523"/>
<sequence length="179" mass="20318">MSTPRTMLAGWGLQVTEFRAPDPAAPCGYRPSLVARLGGQDRSRTLWVMTHLDVVPAGPRETVRTEGTMEKQEKQRKPRPKPARGLTGLDLHRVSAVIPLKEVQREQGMKVLASLLEPCEPVVRRCAMLGLAQDMKPEKVAQRVDLTLEQVEEILGIIERKMATLSPYFARRWRQKERR</sequence>
<feature type="region of interest" description="Disordered" evidence="1">
    <location>
        <begin position="61"/>
        <end position="86"/>
    </location>
</feature>
<name>A0A7V0T523_UNCW3</name>
<reference evidence="2" key="1">
    <citation type="journal article" date="2020" name="mSystems">
        <title>Genome- and Community-Level Interaction Insights into Carbon Utilization and Element Cycling Functions of Hydrothermarchaeota in Hydrothermal Sediment.</title>
        <authorList>
            <person name="Zhou Z."/>
            <person name="Liu Y."/>
            <person name="Xu W."/>
            <person name="Pan J."/>
            <person name="Luo Z.H."/>
            <person name="Li M."/>
        </authorList>
    </citation>
    <scope>NUCLEOTIDE SEQUENCE [LARGE SCALE GENOMIC DNA]</scope>
    <source>
        <strain evidence="2">SpSt-1182</strain>
    </source>
</reference>
<organism evidence="2">
    <name type="scientific">candidate division WOR-3 bacterium</name>
    <dbReference type="NCBI Taxonomy" id="2052148"/>
    <lineage>
        <taxon>Bacteria</taxon>
        <taxon>Bacteria division WOR-3</taxon>
    </lineage>
</organism>
<comment type="caution">
    <text evidence="2">The sequence shown here is derived from an EMBL/GenBank/DDBJ whole genome shotgun (WGS) entry which is preliminary data.</text>
</comment>
<dbReference type="SUPFAM" id="SSF53187">
    <property type="entry name" value="Zn-dependent exopeptidases"/>
    <property type="match status" value="1"/>
</dbReference>
<dbReference type="Gene3D" id="3.40.630.10">
    <property type="entry name" value="Zn peptidases"/>
    <property type="match status" value="1"/>
</dbReference>
<dbReference type="Proteomes" id="UP000885672">
    <property type="component" value="Unassembled WGS sequence"/>
</dbReference>
<proteinExistence type="predicted"/>
<dbReference type="EMBL" id="DSBX01000131">
    <property type="protein sequence ID" value="HDQ99315.1"/>
    <property type="molecule type" value="Genomic_DNA"/>
</dbReference>
<evidence type="ECO:0000256" key="1">
    <source>
        <dbReference type="SAM" id="MobiDB-lite"/>
    </source>
</evidence>